<dbReference type="PANTHER" id="PTHR33704">
    <property type="entry name" value="PROTEIN HEAT INTOLERANT 4-RELATED"/>
    <property type="match status" value="1"/>
</dbReference>
<evidence type="ECO:0000313" key="3">
    <source>
        <dbReference type="Proteomes" id="UP000290289"/>
    </source>
</evidence>
<dbReference type="InterPro" id="IPR039313">
    <property type="entry name" value="HIT4"/>
</dbReference>
<evidence type="ECO:0000313" key="2">
    <source>
        <dbReference type="EMBL" id="RXH82349.1"/>
    </source>
</evidence>
<protein>
    <submittedName>
        <fullName evidence="2">Uncharacterized protein</fullName>
    </submittedName>
</protein>
<dbReference type="PANTHER" id="PTHR33704:SF1">
    <property type="entry name" value="PROTEIN HEAT INTOLERANT 4-RELATED"/>
    <property type="match status" value="1"/>
</dbReference>
<dbReference type="Proteomes" id="UP000290289">
    <property type="component" value="Chromosome 12"/>
</dbReference>
<proteinExistence type="predicted"/>
<organism evidence="2 3">
    <name type="scientific">Malus domestica</name>
    <name type="common">Apple</name>
    <name type="synonym">Pyrus malus</name>
    <dbReference type="NCBI Taxonomy" id="3750"/>
    <lineage>
        <taxon>Eukaryota</taxon>
        <taxon>Viridiplantae</taxon>
        <taxon>Streptophyta</taxon>
        <taxon>Embryophyta</taxon>
        <taxon>Tracheophyta</taxon>
        <taxon>Spermatophyta</taxon>
        <taxon>Magnoliopsida</taxon>
        <taxon>eudicotyledons</taxon>
        <taxon>Gunneridae</taxon>
        <taxon>Pentapetalae</taxon>
        <taxon>rosids</taxon>
        <taxon>fabids</taxon>
        <taxon>Rosales</taxon>
        <taxon>Rosaceae</taxon>
        <taxon>Amygdaloideae</taxon>
        <taxon>Maleae</taxon>
        <taxon>Malus</taxon>
    </lineage>
</organism>
<sequence>MREATLTMANLCTLVQPAGAEYLAEDLLKAALPFGIEDWDQLEQVHNNFEGDFSNLRQAFEQGRKLRIDTFDNNNNVYLFRSTENEYEHVVIPTLVAVVPPSPPSLRDSNPNIPKTILRKSSR</sequence>
<evidence type="ECO:0000256" key="1">
    <source>
        <dbReference type="SAM" id="MobiDB-lite"/>
    </source>
</evidence>
<comment type="caution">
    <text evidence="2">The sequence shown here is derived from an EMBL/GenBank/DDBJ whole genome shotgun (WGS) entry which is preliminary data.</text>
</comment>
<accession>A0A498IGZ3</accession>
<dbReference type="EMBL" id="RDQH01000338">
    <property type="protein sequence ID" value="RXH82349.1"/>
    <property type="molecule type" value="Genomic_DNA"/>
</dbReference>
<dbReference type="AlphaFoldDB" id="A0A498IGZ3"/>
<name>A0A498IGZ3_MALDO</name>
<keyword evidence="3" id="KW-1185">Reference proteome</keyword>
<dbReference type="GO" id="GO:1900034">
    <property type="term" value="P:regulation of cellular response to heat"/>
    <property type="evidence" value="ECO:0007669"/>
    <property type="project" value="InterPro"/>
</dbReference>
<reference evidence="2 3" key="1">
    <citation type="submission" date="2018-10" db="EMBL/GenBank/DDBJ databases">
        <title>A high-quality apple genome assembly.</title>
        <authorList>
            <person name="Hu J."/>
        </authorList>
    </citation>
    <scope>NUCLEOTIDE SEQUENCE [LARGE SCALE GENOMIC DNA]</scope>
    <source>
        <strain evidence="3">cv. HFTH1</strain>
        <tissue evidence="2">Young leaf</tissue>
    </source>
</reference>
<feature type="region of interest" description="Disordered" evidence="1">
    <location>
        <begin position="103"/>
        <end position="123"/>
    </location>
</feature>
<gene>
    <name evidence="2" type="ORF">DVH24_036690</name>
</gene>